<keyword evidence="5 6" id="KW-0408">Iron</keyword>
<evidence type="ECO:0000256" key="6">
    <source>
        <dbReference type="PROSITE-ProRule" id="PRU00433"/>
    </source>
</evidence>
<accession>A0ABT3G409</accession>
<reference evidence="11" key="1">
    <citation type="submission" date="2022-10" db="EMBL/GenBank/DDBJ databases">
        <title>Luteolibacter sp. GHJ8, whole genome shotgun sequencing project.</title>
        <authorList>
            <person name="Zhao G."/>
            <person name="Shen L."/>
        </authorList>
    </citation>
    <scope>NUCLEOTIDE SEQUENCE</scope>
    <source>
        <strain evidence="11">GHJ8</strain>
    </source>
</reference>
<sequence>MKPILLARFALPLSLLTTAAQAELAATFESGGAKDTRTDRLPALLVNAGEAPTPFLPAGAFTTTWTGKMVLDERLRLEFSFEGEGDAVLTVDGKEVHKESGKFGATASKSTRLNKGEHDVTITYKSKPDGSGQFRLFWKEAAFPRQSVPPTAFAKAEAPVDLARKGRLLFAENHCSKCHFDLDGKLGATPMFQLQEQGPILAQSGGRLNEEWIARWIADPSALRPDTRMPALVDASTDEGKQQAADLAAYLMTFKTEVPAAPDKALAQKGGEHFHRLGCASCHTGPQAVPSAEDAKGRVPLHNVAAKFQPGALAGFLKNPQLLYSHIGMPNFSLSDEEANSIAAYVLDASSKVEQKPSGFPKGSAEKGAALAAALNCGSCHAGLPMNPMAAPSLAKTFEADWTAKGCVSGKHGGKVPKLALNDDDRAALVAFSKKGLEPLARHVPAEYAAAKLESLHCTSCHGMDGKPSLLDTVHLETKSLVEHVHGEHDKVDQSRPHLTYIGEMLYSSYLESIIGGTLTAKPRPWLDMRMPAFPSYAPGLASGLAAIHGVAPGKPDAANPDKAQADIGKKLISTAEGFGCTTCHGVGPVKASAAFEVEGPNFAISHERLRHEWYVRWLDNPTSVTPSTKMPRYSQEGKSQRPELGGDALKQFEAIWQYIQKPD</sequence>
<gene>
    <name evidence="11" type="ORF">OJ996_13395</name>
</gene>
<evidence type="ECO:0000256" key="7">
    <source>
        <dbReference type="SAM" id="MobiDB-lite"/>
    </source>
</evidence>
<feature type="domain" description="PA14" evidence="10">
    <location>
        <begin position="1"/>
        <end position="152"/>
    </location>
</feature>
<evidence type="ECO:0000259" key="9">
    <source>
        <dbReference type="PROSITE" id="PS51007"/>
    </source>
</evidence>
<dbReference type="Pfam" id="PF00034">
    <property type="entry name" value="Cytochrom_C"/>
    <property type="match status" value="1"/>
</dbReference>
<proteinExistence type="predicted"/>
<comment type="caution">
    <text evidence="11">The sequence shown here is derived from an EMBL/GenBank/DDBJ whole genome shotgun (WGS) entry which is preliminary data.</text>
</comment>
<dbReference type="EMBL" id="JAPDDR010000006">
    <property type="protein sequence ID" value="MCW1914578.1"/>
    <property type="molecule type" value="Genomic_DNA"/>
</dbReference>
<evidence type="ECO:0000256" key="2">
    <source>
        <dbReference type="ARBA" id="ARBA00022617"/>
    </source>
</evidence>
<feature type="domain" description="Cytochrome c" evidence="9">
    <location>
        <begin position="363"/>
        <end position="437"/>
    </location>
</feature>
<keyword evidence="4" id="KW-0249">Electron transport</keyword>
<dbReference type="Gene3D" id="1.10.760.10">
    <property type="entry name" value="Cytochrome c-like domain"/>
    <property type="match status" value="4"/>
</dbReference>
<evidence type="ECO:0000256" key="4">
    <source>
        <dbReference type="ARBA" id="ARBA00022982"/>
    </source>
</evidence>
<dbReference type="PROSITE" id="PS51820">
    <property type="entry name" value="PA14"/>
    <property type="match status" value="1"/>
</dbReference>
<dbReference type="SUPFAM" id="SSF56988">
    <property type="entry name" value="Anthrax protective antigen"/>
    <property type="match status" value="1"/>
</dbReference>
<feature type="domain" description="Cytochrome c" evidence="9">
    <location>
        <begin position="564"/>
        <end position="664"/>
    </location>
</feature>
<name>A0ABT3G409_9BACT</name>
<keyword evidence="2 6" id="KW-0349">Heme</keyword>
<feature type="region of interest" description="Disordered" evidence="7">
    <location>
        <begin position="626"/>
        <end position="647"/>
    </location>
</feature>
<feature type="domain" description="Cytochrome c" evidence="9">
    <location>
        <begin position="161"/>
        <end position="255"/>
    </location>
</feature>
<dbReference type="InterPro" id="IPR036909">
    <property type="entry name" value="Cyt_c-like_dom_sf"/>
</dbReference>
<feature type="chain" id="PRO_5045131684" evidence="8">
    <location>
        <begin position="23"/>
        <end position="664"/>
    </location>
</feature>
<dbReference type="PANTHER" id="PTHR33751:SF9">
    <property type="entry name" value="CYTOCHROME C4"/>
    <property type="match status" value="1"/>
</dbReference>
<evidence type="ECO:0000256" key="8">
    <source>
        <dbReference type="SAM" id="SignalP"/>
    </source>
</evidence>
<dbReference type="PROSITE" id="PS51007">
    <property type="entry name" value="CYTC"/>
    <property type="match status" value="4"/>
</dbReference>
<keyword evidence="8" id="KW-0732">Signal</keyword>
<evidence type="ECO:0000313" key="11">
    <source>
        <dbReference type="EMBL" id="MCW1914578.1"/>
    </source>
</evidence>
<keyword evidence="3 6" id="KW-0479">Metal-binding</keyword>
<dbReference type="PANTHER" id="PTHR33751">
    <property type="entry name" value="CBB3-TYPE CYTOCHROME C OXIDASE SUBUNIT FIXP"/>
    <property type="match status" value="1"/>
</dbReference>
<dbReference type="InterPro" id="IPR036280">
    <property type="entry name" value="Multihaem_cyt_sf"/>
</dbReference>
<feature type="signal peptide" evidence="8">
    <location>
        <begin position="1"/>
        <end position="22"/>
    </location>
</feature>
<dbReference type="RefSeq" id="WP_264514112.1">
    <property type="nucleotide sequence ID" value="NZ_JAPDDR010000006.1"/>
</dbReference>
<dbReference type="Proteomes" id="UP001165653">
    <property type="component" value="Unassembled WGS sequence"/>
</dbReference>
<organism evidence="11 12">
    <name type="scientific">Luteolibacter rhizosphaerae</name>
    <dbReference type="NCBI Taxonomy" id="2989719"/>
    <lineage>
        <taxon>Bacteria</taxon>
        <taxon>Pseudomonadati</taxon>
        <taxon>Verrucomicrobiota</taxon>
        <taxon>Verrucomicrobiia</taxon>
        <taxon>Verrucomicrobiales</taxon>
        <taxon>Verrucomicrobiaceae</taxon>
        <taxon>Luteolibacter</taxon>
    </lineage>
</organism>
<dbReference type="InterPro" id="IPR050597">
    <property type="entry name" value="Cytochrome_c_Oxidase_Subunit"/>
</dbReference>
<dbReference type="Pfam" id="PF13442">
    <property type="entry name" value="Cytochrome_CBB3"/>
    <property type="match status" value="1"/>
</dbReference>
<feature type="domain" description="Cytochrome c" evidence="9">
    <location>
        <begin position="265"/>
        <end position="350"/>
    </location>
</feature>
<evidence type="ECO:0000259" key="10">
    <source>
        <dbReference type="PROSITE" id="PS51820"/>
    </source>
</evidence>
<evidence type="ECO:0000256" key="3">
    <source>
        <dbReference type="ARBA" id="ARBA00022723"/>
    </source>
</evidence>
<protein>
    <submittedName>
        <fullName evidence="11">C-type cytochrome</fullName>
    </submittedName>
</protein>
<dbReference type="SUPFAM" id="SSF48695">
    <property type="entry name" value="Multiheme cytochromes"/>
    <property type="match status" value="1"/>
</dbReference>
<dbReference type="InterPro" id="IPR037524">
    <property type="entry name" value="PA14/GLEYA"/>
</dbReference>
<evidence type="ECO:0000313" key="12">
    <source>
        <dbReference type="Proteomes" id="UP001165653"/>
    </source>
</evidence>
<evidence type="ECO:0000256" key="1">
    <source>
        <dbReference type="ARBA" id="ARBA00022448"/>
    </source>
</evidence>
<dbReference type="SUPFAM" id="SSF46626">
    <property type="entry name" value="Cytochrome c"/>
    <property type="match status" value="3"/>
</dbReference>
<dbReference type="InterPro" id="IPR009056">
    <property type="entry name" value="Cyt_c-like_dom"/>
</dbReference>
<keyword evidence="1" id="KW-0813">Transport</keyword>
<evidence type="ECO:0000256" key="5">
    <source>
        <dbReference type="ARBA" id="ARBA00023004"/>
    </source>
</evidence>
<keyword evidence="12" id="KW-1185">Reference proteome</keyword>